<protein>
    <submittedName>
        <fullName evidence="2">Uncharacterized protein</fullName>
    </submittedName>
</protein>
<feature type="region of interest" description="Disordered" evidence="1">
    <location>
        <begin position="276"/>
        <end position="614"/>
    </location>
</feature>
<name>A0AAX4H538_9ASCO</name>
<proteinExistence type="predicted"/>
<feature type="compositionally biased region" description="Pro residues" evidence="1">
    <location>
        <begin position="492"/>
        <end position="507"/>
    </location>
</feature>
<evidence type="ECO:0000313" key="2">
    <source>
        <dbReference type="EMBL" id="WPK23696.1"/>
    </source>
</evidence>
<dbReference type="RefSeq" id="XP_062876082.1">
    <property type="nucleotide sequence ID" value="XM_063020012.1"/>
</dbReference>
<feature type="compositionally biased region" description="Low complexity" evidence="1">
    <location>
        <begin position="545"/>
        <end position="558"/>
    </location>
</feature>
<dbReference type="AlphaFoldDB" id="A0AAX4H538"/>
<sequence length="614" mass="65258">MQNSDLFIDPAIVSLSHAPAGRPPLAQKKSTLEPGSALSKLLDSAMANAAKELTPESSERPVVDVESAPSAVSEGASSLNNDWMLTLIPECKRGREMVYSIQTLILLQNEPAVSLFDSGKLPPATFWQVKQKSASDANRNNAGNLKRNRRNNNNNGGGNGGQPHDSGRSWDHSGSKLSWDRRPGGFLKQTELESMSRDKISQLLGENPNEDTPEWDTPVSNVGLNGIDMGSTVEDFERWKQLMRQEDRRKNGVSDEAPVYSKGNDVDNFFSFVGTSTDNVPRSNVGAPQEPSKALVKDSSKFSSFFGAPGRPPNSTEDTAAALQPRKESKSGSVSSAPGRGLRFFKNEPATSSPVAQQTQQVSQLPPNISGPAASHPSNQGPPQYPRYPSDLAPPGIAAHSSVPPQGYPGLTRTTSSGVAPPPGLSGPPAISDDNFFSGLLLRRQQELPGPASSQSLDISGADPKIDHQQYPPMGGFHNIPSGAGPNHPFFGRPPPGMFPPGMPPQGPHGHPQQPIGSAHPPNSNINARMGGPAQSGAPGTPGKGQMQLQQQLQGHQQSVATGNEIPPWMRMQPGPNGQLPPPPHYAMGPGGFPPMNHGFPPGMAPPNAEHRQK</sequence>
<keyword evidence="3" id="KW-1185">Reference proteome</keyword>
<evidence type="ECO:0000256" key="1">
    <source>
        <dbReference type="SAM" id="MobiDB-lite"/>
    </source>
</evidence>
<dbReference type="Proteomes" id="UP001338582">
    <property type="component" value="Chromosome 1"/>
</dbReference>
<organism evidence="2 3">
    <name type="scientific">Australozyma saopauloensis</name>
    <dbReference type="NCBI Taxonomy" id="291208"/>
    <lineage>
        <taxon>Eukaryota</taxon>
        <taxon>Fungi</taxon>
        <taxon>Dikarya</taxon>
        <taxon>Ascomycota</taxon>
        <taxon>Saccharomycotina</taxon>
        <taxon>Pichiomycetes</taxon>
        <taxon>Metschnikowiaceae</taxon>
        <taxon>Australozyma</taxon>
    </lineage>
</organism>
<dbReference type="EMBL" id="CP138894">
    <property type="protein sequence ID" value="WPK23696.1"/>
    <property type="molecule type" value="Genomic_DNA"/>
</dbReference>
<gene>
    <name evidence="2" type="ORF">PUMCH_000938</name>
</gene>
<dbReference type="GeneID" id="88172006"/>
<dbReference type="KEGG" id="asau:88172006"/>
<feature type="compositionally biased region" description="Basic and acidic residues" evidence="1">
    <location>
        <begin position="165"/>
        <end position="183"/>
    </location>
</feature>
<evidence type="ECO:0000313" key="3">
    <source>
        <dbReference type="Proteomes" id="UP001338582"/>
    </source>
</evidence>
<feature type="compositionally biased region" description="Polar residues" evidence="1">
    <location>
        <begin position="349"/>
        <end position="367"/>
    </location>
</feature>
<feature type="region of interest" description="Disordered" evidence="1">
    <location>
        <begin position="130"/>
        <end position="193"/>
    </location>
</feature>
<accession>A0AAX4H538</accession>
<reference evidence="2 3" key="1">
    <citation type="submission" date="2023-10" db="EMBL/GenBank/DDBJ databases">
        <title>Draft Genome Sequence of Candida saopaulonensis from a very Premature Infant with Sepsis.</title>
        <authorList>
            <person name="Ning Y."/>
            <person name="Dai R."/>
            <person name="Xiao M."/>
            <person name="Xu Y."/>
            <person name="Yan Q."/>
            <person name="Zhang L."/>
        </authorList>
    </citation>
    <scope>NUCLEOTIDE SEQUENCE [LARGE SCALE GENOMIC DNA]</scope>
    <source>
        <strain evidence="2 3">19XY460</strain>
    </source>
</reference>